<proteinExistence type="inferred from homology"/>
<accession>M8C0J0</accession>
<sequence length="564" mass="61365">MAEKGKARERPKRRGDGKRRRRRPKRKGGRPPLPPIKAAQQKREKRERGTRRESTRNPIPPFPLLPPVLAAFHRPGRTAGPGESHGLRRRIIARFEASTAKRAVQSCYAHTRSRQVSYALCFFWPILKLVRMQKSVTHYVSFGRFSNWLYFTRVKLGNPAKEYFVQIDTGSDILWVACSPCTGCPTSSGLNIQLEFFNPDSSSTSSRIPCSDDRCTAALQTGEALCQPSDSPSSPCGYTFTYGDGSGTSGYYVSDTMYFDTVMGNEQTANSSASVVFGCSNSQSGDLMKTDRAVDGIFGFGQHELSVISQLYSLGVSPKTFSHCLKGSDNGGGILVLGEIVEPGLVFTPLVPSQPHYNLYLESIAVSGQKLPIDSSLFATSNTQGTIVDSGTTLVYLVDGAYDPFISAIAAAVSPSARSVVSKGTQCFVTSGSVDSSFPTATLYFKGGVAMTVKPENYLLQQATSDNNVLWCIGWQRSQGITILGDLVLKEKIFVYDLGNMRMGWADYDCSLSVNVTSSSGKNQYVNTGQFDVNGSPRHYSGLVPTGVAVALVHMLIFGAIFSR</sequence>
<dbReference type="PROSITE" id="PS51767">
    <property type="entry name" value="PEPTIDASE_A1"/>
    <property type="match status" value="1"/>
</dbReference>
<evidence type="ECO:0000256" key="2">
    <source>
        <dbReference type="ARBA" id="ARBA00022670"/>
    </source>
</evidence>
<dbReference type="GO" id="GO:0006508">
    <property type="term" value="P:proteolysis"/>
    <property type="evidence" value="ECO:0007669"/>
    <property type="project" value="UniProtKB-KW"/>
</dbReference>
<dbReference type="FunFam" id="2.40.70.10:FF:000018">
    <property type="entry name" value="Aspartic proteinase-like protein 2"/>
    <property type="match status" value="1"/>
</dbReference>
<name>M8C0J0_AEGTA</name>
<feature type="active site" evidence="6">
    <location>
        <position position="168"/>
    </location>
</feature>
<feature type="region of interest" description="Disordered" evidence="7">
    <location>
        <begin position="1"/>
        <end position="65"/>
    </location>
</feature>
<protein>
    <submittedName>
        <fullName evidence="9">Aspartic proteinase-like protein 2</fullName>
    </submittedName>
</protein>
<dbReference type="EnsemblPlants" id="EMT27573">
    <property type="protein sequence ID" value="EMT27573"/>
    <property type="gene ID" value="F775_30324"/>
</dbReference>
<keyword evidence="8" id="KW-1133">Transmembrane helix</keyword>
<organism evidence="9">
    <name type="scientific">Aegilops tauschii</name>
    <name type="common">Tausch's goatgrass</name>
    <name type="synonym">Aegilops squarrosa</name>
    <dbReference type="NCBI Taxonomy" id="37682"/>
    <lineage>
        <taxon>Eukaryota</taxon>
        <taxon>Viridiplantae</taxon>
        <taxon>Streptophyta</taxon>
        <taxon>Embryophyta</taxon>
        <taxon>Tracheophyta</taxon>
        <taxon>Spermatophyta</taxon>
        <taxon>Magnoliopsida</taxon>
        <taxon>Liliopsida</taxon>
        <taxon>Poales</taxon>
        <taxon>Poaceae</taxon>
        <taxon>BOP clade</taxon>
        <taxon>Pooideae</taxon>
        <taxon>Triticodae</taxon>
        <taxon>Triticeae</taxon>
        <taxon>Triticinae</taxon>
        <taxon>Aegilops</taxon>
    </lineage>
</organism>
<evidence type="ECO:0000256" key="6">
    <source>
        <dbReference type="PIRSR" id="PIRSR601461-1"/>
    </source>
</evidence>
<keyword evidence="8" id="KW-0472">Membrane</keyword>
<evidence type="ECO:0000256" key="4">
    <source>
        <dbReference type="ARBA" id="ARBA00022801"/>
    </source>
</evidence>
<dbReference type="GO" id="GO:0004190">
    <property type="term" value="F:aspartic-type endopeptidase activity"/>
    <property type="evidence" value="ECO:0007669"/>
    <property type="project" value="UniProtKB-KW"/>
</dbReference>
<dbReference type="Gene3D" id="2.40.70.10">
    <property type="entry name" value="Acid Proteases"/>
    <property type="match status" value="2"/>
</dbReference>
<dbReference type="SUPFAM" id="SSF50630">
    <property type="entry name" value="Acid proteases"/>
    <property type="match status" value="1"/>
</dbReference>
<dbReference type="InterPro" id="IPR032861">
    <property type="entry name" value="TAXi_N"/>
</dbReference>
<dbReference type="AlphaFoldDB" id="M8C0J0"/>
<keyword evidence="2" id="KW-0645">Protease</keyword>
<keyword evidence="5" id="KW-0325">Glycoprotein</keyword>
<dbReference type="InterPro" id="IPR034161">
    <property type="entry name" value="Pepsin-like_plant"/>
</dbReference>
<dbReference type="InterPro" id="IPR033121">
    <property type="entry name" value="PEPTIDASE_A1"/>
</dbReference>
<feature type="active site" evidence="6">
    <location>
        <position position="389"/>
    </location>
</feature>
<evidence type="ECO:0000256" key="1">
    <source>
        <dbReference type="ARBA" id="ARBA00007447"/>
    </source>
</evidence>
<keyword evidence="3" id="KW-0064">Aspartyl protease</keyword>
<keyword evidence="8" id="KW-0812">Transmembrane</keyword>
<dbReference type="FunFam" id="2.40.70.10:FF:000020">
    <property type="entry name" value="Aspartic proteinase-like protein 2"/>
    <property type="match status" value="1"/>
</dbReference>
<feature type="compositionally biased region" description="Basic and acidic residues" evidence="7">
    <location>
        <begin position="41"/>
        <end position="55"/>
    </location>
</feature>
<evidence type="ECO:0000256" key="8">
    <source>
        <dbReference type="SAM" id="Phobius"/>
    </source>
</evidence>
<feature type="transmembrane region" description="Helical" evidence="8">
    <location>
        <begin position="540"/>
        <end position="562"/>
    </location>
</feature>
<dbReference type="InterPro" id="IPR032799">
    <property type="entry name" value="TAXi_C"/>
</dbReference>
<feature type="compositionally biased region" description="Basic residues" evidence="7">
    <location>
        <begin position="9"/>
        <end position="29"/>
    </location>
</feature>
<dbReference type="PRINTS" id="PR00792">
    <property type="entry name" value="PEPSIN"/>
</dbReference>
<dbReference type="PANTHER" id="PTHR13683">
    <property type="entry name" value="ASPARTYL PROTEASES"/>
    <property type="match status" value="1"/>
</dbReference>
<reference evidence="9" key="1">
    <citation type="submission" date="2015-06" db="UniProtKB">
        <authorList>
            <consortium name="EnsemblPlants"/>
        </authorList>
    </citation>
    <scope>IDENTIFICATION</scope>
</reference>
<comment type="similarity">
    <text evidence="1">Belongs to the peptidase A1 family.</text>
</comment>
<dbReference type="CDD" id="cd05476">
    <property type="entry name" value="pepsin_A_like_plant"/>
    <property type="match status" value="1"/>
</dbReference>
<evidence type="ECO:0000313" key="9">
    <source>
        <dbReference type="EnsemblPlants" id="EMT27573"/>
    </source>
</evidence>
<evidence type="ECO:0000256" key="7">
    <source>
        <dbReference type="SAM" id="MobiDB-lite"/>
    </source>
</evidence>
<dbReference type="Pfam" id="PF14543">
    <property type="entry name" value="TAXi_N"/>
    <property type="match status" value="1"/>
</dbReference>
<keyword evidence="4" id="KW-0378">Hydrolase</keyword>
<dbReference type="InterPro" id="IPR001461">
    <property type="entry name" value="Aspartic_peptidase_A1"/>
</dbReference>
<dbReference type="Pfam" id="PF14541">
    <property type="entry name" value="TAXi_C"/>
    <property type="match status" value="1"/>
</dbReference>
<dbReference type="PANTHER" id="PTHR13683:SF875">
    <property type="entry name" value="EUKARYOTIC ASPARTYL PROTEASE FAMILY PROTEIN"/>
    <property type="match status" value="1"/>
</dbReference>
<evidence type="ECO:0000256" key="3">
    <source>
        <dbReference type="ARBA" id="ARBA00022750"/>
    </source>
</evidence>
<evidence type="ECO:0000256" key="5">
    <source>
        <dbReference type="ARBA" id="ARBA00023180"/>
    </source>
</evidence>
<dbReference type="InterPro" id="IPR021109">
    <property type="entry name" value="Peptidase_aspartic_dom_sf"/>
</dbReference>